<dbReference type="Pfam" id="PF00376">
    <property type="entry name" value="MerR"/>
    <property type="match status" value="1"/>
</dbReference>
<evidence type="ECO:0000259" key="5">
    <source>
        <dbReference type="PROSITE" id="PS50937"/>
    </source>
</evidence>
<gene>
    <name evidence="6" type="ORF">LCGC14_0290410</name>
</gene>
<dbReference type="Gene3D" id="1.10.1660.10">
    <property type="match status" value="1"/>
</dbReference>
<keyword evidence="1" id="KW-0805">Transcription regulation</keyword>
<proteinExistence type="predicted"/>
<evidence type="ECO:0000256" key="2">
    <source>
        <dbReference type="ARBA" id="ARBA00023125"/>
    </source>
</evidence>
<keyword evidence="2" id="KW-0238">DNA-binding</keyword>
<dbReference type="GO" id="GO:0045893">
    <property type="term" value="P:positive regulation of DNA-templated transcription"/>
    <property type="evidence" value="ECO:0007669"/>
    <property type="project" value="InterPro"/>
</dbReference>
<dbReference type="SUPFAM" id="SSF46955">
    <property type="entry name" value="Putative DNA-binding domain"/>
    <property type="match status" value="1"/>
</dbReference>
<keyword evidence="4" id="KW-0175">Coiled coil</keyword>
<feature type="domain" description="HTH merR-type" evidence="5">
    <location>
        <begin position="1"/>
        <end position="69"/>
    </location>
</feature>
<comment type="caution">
    <text evidence="6">The sequence shown here is derived from an EMBL/GenBank/DDBJ whole genome shotgun (WGS) entry which is preliminary data.</text>
</comment>
<dbReference type="SMART" id="SM00422">
    <property type="entry name" value="HTH_MERR"/>
    <property type="match status" value="1"/>
</dbReference>
<dbReference type="InterPro" id="IPR011791">
    <property type="entry name" value="CadR-PbrR"/>
</dbReference>
<protein>
    <recommendedName>
        <fullName evidence="5">HTH merR-type domain-containing protein</fullName>
    </recommendedName>
</protein>
<dbReference type="EMBL" id="LAZR01000172">
    <property type="protein sequence ID" value="KKN84379.1"/>
    <property type="molecule type" value="Genomic_DNA"/>
</dbReference>
<dbReference type="AlphaFoldDB" id="A0A0F9TYK8"/>
<name>A0A0F9TYK8_9ZZZZ</name>
<dbReference type="CDD" id="cd04784">
    <property type="entry name" value="HTH_CadR-PbrR"/>
    <property type="match status" value="1"/>
</dbReference>
<dbReference type="InterPro" id="IPR000551">
    <property type="entry name" value="MerR-type_HTH_dom"/>
</dbReference>
<dbReference type="PANTHER" id="PTHR30204">
    <property type="entry name" value="REDOX-CYCLING DRUG-SENSING TRANSCRIPTIONAL ACTIVATOR SOXR"/>
    <property type="match status" value="1"/>
</dbReference>
<dbReference type="PRINTS" id="PR00040">
    <property type="entry name" value="HTHMERR"/>
</dbReference>
<reference evidence="6" key="1">
    <citation type="journal article" date="2015" name="Nature">
        <title>Complex archaea that bridge the gap between prokaryotes and eukaryotes.</title>
        <authorList>
            <person name="Spang A."/>
            <person name="Saw J.H."/>
            <person name="Jorgensen S.L."/>
            <person name="Zaremba-Niedzwiedzka K."/>
            <person name="Martijn J."/>
            <person name="Lind A.E."/>
            <person name="van Eijk R."/>
            <person name="Schleper C."/>
            <person name="Guy L."/>
            <person name="Ettema T.J."/>
        </authorList>
    </citation>
    <scope>NUCLEOTIDE SEQUENCE</scope>
</reference>
<evidence type="ECO:0000313" key="6">
    <source>
        <dbReference type="EMBL" id="KKN84379.1"/>
    </source>
</evidence>
<dbReference type="InterPro" id="IPR009061">
    <property type="entry name" value="DNA-bd_dom_put_sf"/>
</dbReference>
<organism evidence="6">
    <name type="scientific">marine sediment metagenome</name>
    <dbReference type="NCBI Taxonomy" id="412755"/>
    <lineage>
        <taxon>unclassified sequences</taxon>
        <taxon>metagenomes</taxon>
        <taxon>ecological metagenomes</taxon>
    </lineage>
</organism>
<dbReference type="GO" id="GO:0003700">
    <property type="term" value="F:DNA-binding transcription factor activity"/>
    <property type="evidence" value="ECO:0007669"/>
    <property type="project" value="InterPro"/>
</dbReference>
<dbReference type="PANTHER" id="PTHR30204:SF94">
    <property type="entry name" value="HEAVY METAL-DEPENDENT TRANSCRIPTIONAL REGULATOR HI_0293-RELATED"/>
    <property type="match status" value="1"/>
</dbReference>
<dbReference type="Pfam" id="PF09278">
    <property type="entry name" value="MerR-DNA-bind"/>
    <property type="match status" value="1"/>
</dbReference>
<evidence type="ECO:0000256" key="4">
    <source>
        <dbReference type="SAM" id="Coils"/>
    </source>
</evidence>
<dbReference type="GO" id="GO:0046872">
    <property type="term" value="F:metal ion binding"/>
    <property type="evidence" value="ECO:0007669"/>
    <property type="project" value="InterPro"/>
</dbReference>
<feature type="coiled-coil region" evidence="4">
    <location>
        <begin position="84"/>
        <end position="111"/>
    </location>
</feature>
<dbReference type="InterPro" id="IPR015358">
    <property type="entry name" value="Tscrpt_reg_MerR_DNA-bd"/>
</dbReference>
<dbReference type="InterPro" id="IPR047057">
    <property type="entry name" value="MerR_fam"/>
</dbReference>
<accession>A0A0F9TYK8</accession>
<dbReference type="PROSITE" id="PS50937">
    <property type="entry name" value="HTH_MERR_2"/>
    <property type="match status" value="1"/>
</dbReference>
<dbReference type="NCBIfam" id="TIGR02047">
    <property type="entry name" value="CadR-PbrR"/>
    <property type="match status" value="1"/>
</dbReference>
<sequence length="140" mass="16132">MHIGQLSKIACIDRQTIRFYEEQGLIAPPVRQENGYRIYTEQHVDRLAFIRRCRFLNLSLTEIRELQSYQDNPHQPCTAVNIMLEEHISQIRAQINALQMLERQLVSLRSSCNEGREINTCGILASISNECKKASSSRKG</sequence>
<evidence type="ECO:0000256" key="3">
    <source>
        <dbReference type="ARBA" id="ARBA00023163"/>
    </source>
</evidence>
<evidence type="ECO:0000256" key="1">
    <source>
        <dbReference type="ARBA" id="ARBA00023015"/>
    </source>
</evidence>
<dbReference type="GO" id="GO:0003677">
    <property type="term" value="F:DNA binding"/>
    <property type="evidence" value="ECO:0007669"/>
    <property type="project" value="UniProtKB-KW"/>
</dbReference>
<keyword evidence="3" id="KW-0804">Transcription</keyword>